<feature type="compositionally biased region" description="Basic residues" evidence="3">
    <location>
        <begin position="96"/>
        <end position="105"/>
    </location>
</feature>
<feature type="domain" description="Rad60/SUMO-like" evidence="4">
    <location>
        <begin position="454"/>
        <end position="515"/>
    </location>
</feature>
<dbReference type="InterPro" id="IPR029071">
    <property type="entry name" value="Ubiquitin-like_domsf"/>
</dbReference>
<protein>
    <submittedName>
        <fullName evidence="5">DgyrCDS3719</fullName>
    </submittedName>
</protein>
<organism evidence="5 6">
    <name type="scientific">Dimorphilus gyrociliatus</name>
    <dbReference type="NCBI Taxonomy" id="2664684"/>
    <lineage>
        <taxon>Eukaryota</taxon>
        <taxon>Metazoa</taxon>
        <taxon>Spiralia</taxon>
        <taxon>Lophotrochozoa</taxon>
        <taxon>Annelida</taxon>
        <taxon>Polychaeta</taxon>
        <taxon>Polychaeta incertae sedis</taxon>
        <taxon>Dinophilidae</taxon>
        <taxon>Dimorphilus</taxon>
    </lineage>
</organism>
<dbReference type="Pfam" id="PF11976">
    <property type="entry name" value="Rad60-SLD"/>
    <property type="match status" value="1"/>
</dbReference>
<name>A0A7I8VFC2_9ANNE</name>
<feature type="region of interest" description="Disordered" evidence="3">
    <location>
        <begin position="1"/>
        <end position="105"/>
    </location>
</feature>
<keyword evidence="2" id="KW-0539">Nucleus</keyword>
<dbReference type="Gene3D" id="3.10.20.90">
    <property type="entry name" value="Phosphatidylinositol 3-kinase Catalytic Subunit, Chain A, domain 1"/>
    <property type="match status" value="1"/>
</dbReference>
<dbReference type="PANTHER" id="PTHR47187:SF1">
    <property type="entry name" value="NFATC2-INTERACTING PROTEIN"/>
    <property type="match status" value="1"/>
</dbReference>
<dbReference type="SUPFAM" id="SSF54236">
    <property type="entry name" value="Ubiquitin-like"/>
    <property type="match status" value="2"/>
</dbReference>
<evidence type="ECO:0000256" key="3">
    <source>
        <dbReference type="SAM" id="MobiDB-lite"/>
    </source>
</evidence>
<evidence type="ECO:0000313" key="5">
    <source>
        <dbReference type="EMBL" id="CAD5114672.1"/>
    </source>
</evidence>
<evidence type="ECO:0000313" key="6">
    <source>
        <dbReference type="Proteomes" id="UP000549394"/>
    </source>
</evidence>
<comment type="subcellular location">
    <subcellularLocation>
        <location evidence="1">Nucleus</location>
    </subcellularLocation>
</comment>
<sequence>MPRRRGHRRGGRSGSSGTRGRGRGGNIETIGIDISDEEDGYGQMPQGYNAENLVQTSRRRRGTESQITSKLESSLLVPLPSLLPKAPTPTSDRDQKRKRIISGRSCKRGRLQEDDVICVLSDDSDQEVSVEKIINKPLNRTKDVSASDQIISIPPEAAAANFKAVSVQNKEEIGEQTEEEEKIEVNEKKPEKLSELSFQFADDDFSKFEDDDDIEFENIFMKSYDNNEERESDEKSMEEKESTKPKRVFLMPDTSSSDEDATEHKDAINCANDFKEREKLEQEVDAELDEELNKITQTTRKNQKRFLRKKDENLIKKIERQALQYNLVDQLTGLPTVFSSISNQEVLEIVENTKYDESKVVVFTVVYSNQKKFMKLHIDQPFAALVRQLSVLLKIPTVQMILYHNAERIDNNETTPLSAGLTGGGILDLDISNTFSDEDYIRLKFRHKSKTSNHSVDIGYKVPYESKLEKVMKEFATALEADITHLSFRFDGDVIKSTCTPSELDLDDDDVIDVIKSNS</sequence>
<feature type="compositionally biased region" description="Low complexity" evidence="3">
    <location>
        <begin position="69"/>
        <end position="85"/>
    </location>
</feature>
<evidence type="ECO:0000256" key="1">
    <source>
        <dbReference type="ARBA" id="ARBA00004123"/>
    </source>
</evidence>
<dbReference type="AlphaFoldDB" id="A0A7I8VFC2"/>
<dbReference type="PANTHER" id="PTHR47187">
    <property type="entry name" value="NFATC2-INTERACTING PROTEIN"/>
    <property type="match status" value="1"/>
</dbReference>
<dbReference type="EMBL" id="CAJFCJ010000005">
    <property type="protein sequence ID" value="CAD5114672.1"/>
    <property type="molecule type" value="Genomic_DNA"/>
</dbReference>
<gene>
    <name evidence="5" type="ORF">DGYR_LOCUS3498</name>
</gene>
<comment type="caution">
    <text evidence="5">The sequence shown here is derived from an EMBL/GenBank/DDBJ whole genome shotgun (WGS) entry which is preliminary data.</text>
</comment>
<feature type="compositionally biased region" description="Basic and acidic residues" evidence="3">
    <location>
        <begin position="225"/>
        <end position="244"/>
    </location>
</feature>
<evidence type="ECO:0000256" key="2">
    <source>
        <dbReference type="ARBA" id="ARBA00023242"/>
    </source>
</evidence>
<dbReference type="GO" id="GO:0005634">
    <property type="term" value="C:nucleus"/>
    <property type="evidence" value="ECO:0007669"/>
    <property type="project" value="UniProtKB-SubCell"/>
</dbReference>
<reference evidence="5 6" key="1">
    <citation type="submission" date="2020-08" db="EMBL/GenBank/DDBJ databases">
        <authorList>
            <person name="Hejnol A."/>
        </authorList>
    </citation>
    <scope>NUCLEOTIDE SEQUENCE [LARGE SCALE GENOMIC DNA]</scope>
</reference>
<keyword evidence="6" id="KW-1185">Reference proteome</keyword>
<dbReference type="Proteomes" id="UP000549394">
    <property type="component" value="Unassembled WGS sequence"/>
</dbReference>
<feature type="region of interest" description="Disordered" evidence="3">
    <location>
        <begin position="223"/>
        <end position="245"/>
    </location>
</feature>
<evidence type="ECO:0000259" key="4">
    <source>
        <dbReference type="Pfam" id="PF11976"/>
    </source>
</evidence>
<feature type="compositionally biased region" description="Basic residues" evidence="3">
    <location>
        <begin position="1"/>
        <end position="11"/>
    </location>
</feature>
<proteinExistence type="predicted"/>
<dbReference type="InterPro" id="IPR022617">
    <property type="entry name" value="Rad60/SUMO-like_dom"/>
</dbReference>
<dbReference type="GO" id="GO:0045944">
    <property type="term" value="P:positive regulation of transcription by RNA polymerase II"/>
    <property type="evidence" value="ECO:0007669"/>
    <property type="project" value="TreeGrafter"/>
</dbReference>
<feature type="compositionally biased region" description="Gly residues" evidence="3">
    <location>
        <begin position="12"/>
        <end position="25"/>
    </location>
</feature>
<accession>A0A7I8VFC2</accession>
<dbReference type="InterPro" id="IPR052324">
    <property type="entry name" value="NFATC2-Int_DNA_Repair"/>
</dbReference>